<evidence type="ECO:0000256" key="5">
    <source>
        <dbReference type="ARBA" id="ARBA00022840"/>
    </source>
</evidence>
<dbReference type="InterPro" id="IPR002314">
    <property type="entry name" value="aa-tRNA-synt_IIb"/>
</dbReference>
<sequence length="346" mass="38600">MAAATIELLGIKQALRFTPKSIDQLAAGYNGLRTTKLTKLSTERAYYFSGFLAQLERALLAFTTDFLKLRGFEFVSVPDLISPEILQGCGMAREETGNRNTLVYNLEEKQHGKFALSGTSEMALAALHRNKILPASSLPIRLSAVSRCYRAEVSEINTGIYRVHEFTKVEMFGLCRPELSHALFLDFVSVQRDLVNALGLHAQVLDMPKEDLGLSAHQKYDIEAWMPGTGRYGEISSASNCRDYQSSRLNMRYRESDGATELPEKLPFVHTVNGTACAIPRMIITIMEQCQESNGVITVPEVLRKYLGDAVKAVKPSGPADIYWRKSIKDKTVQDSIARRKQSQVV</sequence>
<feature type="domain" description="Aminoacyl-transfer RNA synthetases class-II family profile" evidence="10">
    <location>
        <begin position="55"/>
        <end position="300"/>
    </location>
</feature>
<evidence type="ECO:0000256" key="9">
    <source>
        <dbReference type="PIRSR" id="PIRSR001529-2"/>
    </source>
</evidence>
<keyword evidence="3 11" id="KW-0436">Ligase</keyword>
<dbReference type="PANTHER" id="PTHR11778">
    <property type="entry name" value="SERYL-TRNA SYNTHETASE"/>
    <property type="match status" value="1"/>
</dbReference>
<dbReference type="InterPro" id="IPR006195">
    <property type="entry name" value="aa-tRNA-synth_II"/>
</dbReference>
<gene>
    <name evidence="11" type="ORF">BV898_09881</name>
</gene>
<dbReference type="InterPro" id="IPR045864">
    <property type="entry name" value="aa-tRNA-synth_II/BPL/LPL"/>
</dbReference>
<feature type="binding site" evidence="8">
    <location>
        <position position="273"/>
    </location>
    <ligand>
        <name>L-serine</name>
        <dbReference type="ChEBI" id="CHEBI:33384"/>
    </ligand>
</feature>
<evidence type="ECO:0000256" key="4">
    <source>
        <dbReference type="ARBA" id="ARBA00022741"/>
    </source>
</evidence>
<evidence type="ECO:0000256" key="3">
    <source>
        <dbReference type="ARBA" id="ARBA00022598"/>
    </source>
</evidence>
<keyword evidence="5 9" id="KW-0067">ATP-binding</keyword>
<dbReference type="PRINTS" id="PR00981">
    <property type="entry name" value="TRNASYNTHSER"/>
</dbReference>
<name>A0A1W0WL75_HYPEX</name>
<dbReference type="OrthoDB" id="10264585at2759"/>
<evidence type="ECO:0000256" key="7">
    <source>
        <dbReference type="ARBA" id="ARBA00031113"/>
    </source>
</evidence>
<evidence type="ECO:0000256" key="2">
    <source>
        <dbReference type="ARBA" id="ARBA00012840"/>
    </source>
</evidence>
<dbReference type="GO" id="GO:0005524">
    <property type="term" value="F:ATP binding"/>
    <property type="evidence" value="ECO:0007669"/>
    <property type="project" value="UniProtKB-KW"/>
</dbReference>
<dbReference type="EC" id="6.1.1.11" evidence="2"/>
<feature type="binding site" evidence="8">
    <location>
        <position position="170"/>
    </location>
    <ligand>
        <name>L-serine</name>
        <dbReference type="ChEBI" id="CHEBI:33384"/>
    </ligand>
</feature>
<dbReference type="EMBL" id="MTYJ01000080">
    <property type="protein sequence ID" value="OQV15960.1"/>
    <property type="molecule type" value="Genomic_DNA"/>
</dbReference>
<dbReference type="GO" id="GO:0006434">
    <property type="term" value="P:seryl-tRNA aminoacylation"/>
    <property type="evidence" value="ECO:0007669"/>
    <property type="project" value="InterPro"/>
</dbReference>
<keyword evidence="12" id="KW-1185">Reference proteome</keyword>
<evidence type="ECO:0000256" key="6">
    <source>
        <dbReference type="ARBA" id="ARBA00023146"/>
    </source>
</evidence>
<dbReference type="Pfam" id="PF00587">
    <property type="entry name" value="tRNA-synt_2b"/>
    <property type="match status" value="1"/>
</dbReference>
<dbReference type="InterPro" id="IPR002317">
    <property type="entry name" value="Ser-tRNA-ligase_type_1"/>
</dbReference>
<feature type="binding site" evidence="9">
    <location>
        <begin position="150"/>
        <end position="152"/>
    </location>
    <ligand>
        <name>ATP</name>
        <dbReference type="ChEBI" id="CHEBI:30616"/>
    </ligand>
</feature>
<feature type="binding site" evidence="8">
    <location>
        <position position="119"/>
    </location>
    <ligand>
        <name>L-serine</name>
        <dbReference type="ChEBI" id="CHEBI:33384"/>
    </ligand>
</feature>
<comment type="similarity">
    <text evidence="1">Belongs to the class-II aminoacyl-tRNA synthetase family. Type-1 seryl-tRNA synthetase subfamily.</text>
</comment>
<reference evidence="12" key="1">
    <citation type="submission" date="2017-01" db="EMBL/GenBank/DDBJ databases">
        <title>Comparative genomics of anhydrobiosis in the tardigrade Hypsibius dujardini.</title>
        <authorList>
            <person name="Yoshida Y."/>
            <person name="Koutsovoulos G."/>
            <person name="Laetsch D."/>
            <person name="Stevens L."/>
            <person name="Kumar S."/>
            <person name="Horikawa D."/>
            <person name="Ishino K."/>
            <person name="Komine S."/>
            <person name="Tomita M."/>
            <person name="Blaxter M."/>
            <person name="Arakawa K."/>
        </authorList>
    </citation>
    <scope>NUCLEOTIDE SEQUENCE [LARGE SCALE GENOMIC DNA]</scope>
    <source>
        <strain evidence="12">Z151</strain>
    </source>
</reference>
<keyword evidence="4" id="KW-0547">Nucleotide-binding</keyword>
<evidence type="ECO:0000259" key="10">
    <source>
        <dbReference type="PROSITE" id="PS50862"/>
    </source>
</evidence>
<evidence type="ECO:0000256" key="1">
    <source>
        <dbReference type="ARBA" id="ARBA00010728"/>
    </source>
</evidence>
<dbReference type="GO" id="GO:0004828">
    <property type="term" value="F:serine-tRNA ligase activity"/>
    <property type="evidence" value="ECO:0007669"/>
    <property type="project" value="UniProtKB-EC"/>
</dbReference>
<dbReference type="AlphaFoldDB" id="A0A1W0WL75"/>
<feature type="binding site" evidence="9">
    <location>
        <begin position="234"/>
        <end position="237"/>
    </location>
    <ligand>
        <name>ATP</name>
        <dbReference type="ChEBI" id="CHEBI:30616"/>
    </ligand>
</feature>
<dbReference type="Proteomes" id="UP000192578">
    <property type="component" value="Unassembled WGS sequence"/>
</dbReference>
<organism evidence="11 12">
    <name type="scientific">Hypsibius exemplaris</name>
    <name type="common">Freshwater tardigrade</name>
    <dbReference type="NCBI Taxonomy" id="2072580"/>
    <lineage>
        <taxon>Eukaryota</taxon>
        <taxon>Metazoa</taxon>
        <taxon>Ecdysozoa</taxon>
        <taxon>Tardigrada</taxon>
        <taxon>Eutardigrada</taxon>
        <taxon>Parachela</taxon>
        <taxon>Hypsibioidea</taxon>
        <taxon>Hypsibiidae</taxon>
        <taxon>Hypsibius</taxon>
    </lineage>
</organism>
<comment type="caution">
    <text evidence="11">The sequence shown here is derived from an EMBL/GenBank/DDBJ whole genome shotgun (WGS) entry which is preliminary data.</text>
</comment>
<dbReference type="PIRSF" id="PIRSF001529">
    <property type="entry name" value="Ser-tRNA-synth_IIa"/>
    <property type="match status" value="1"/>
</dbReference>
<proteinExistence type="inferred from homology"/>
<feature type="binding site" evidence="9">
    <location>
        <begin position="163"/>
        <end position="166"/>
    </location>
    <ligand>
        <name>ATP</name>
        <dbReference type="ChEBI" id="CHEBI:30616"/>
    </ligand>
</feature>
<evidence type="ECO:0000313" key="12">
    <source>
        <dbReference type="Proteomes" id="UP000192578"/>
    </source>
</evidence>
<feature type="site" description="Important for serine binding" evidence="8">
    <location>
        <position position="275"/>
    </location>
</feature>
<evidence type="ECO:0000313" key="11">
    <source>
        <dbReference type="EMBL" id="OQV15960.1"/>
    </source>
</evidence>
<dbReference type="PROSITE" id="PS50862">
    <property type="entry name" value="AA_TRNA_LIGASE_II"/>
    <property type="match status" value="1"/>
</dbReference>
<dbReference type="SUPFAM" id="SSF55681">
    <property type="entry name" value="Class II aaRS and biotin synthetases"/>
    <property type="match status" value="1"/>
</dbReference>
<feature type="binding site" evidence="8">
    <location>
        <position position="150"/>
    </location>
    <ligand>
        <name>L-serine</name>
        <dbReference type="ChEBI" id="CHEBI:33384"/>
    </ligand>
</feature>
<evidence type="ECO:0000256" key="8">
    <source>
        <dbReference type="PIRSR" id="PIRSR001529-1"/>
    </source>
</evidence>
<protein>
    <recommendedName>
        <fullName evidence="2">serine--tRNA ligase</fullName>
        <ecNumber evidence="2">6.1.1.11</ecNumber>
    </recommendedName>
    <alternativeName>
        <fullName evidence="7">Seryl-tRNA synthetase</fullName>
    </alternativeName>
</protein>
<accession>A0A1W0WL75</accession>
<dbReference type="Gene3D" id="3.30.930.10">
    <property type="entry name" value="Bira Bifunctional Protein, Domain 2"/>
    <property type="match status" value="1"/>
</dbReference>
<keyword evidence="6" id="KW-0030">Aminoacyl-tRNA synthetase</keyword>